<dbReference type="PROSITE" id="PS00455">
    <property type="entry name" value="AMP_BINDING"/>
    <property type="match status" value="1"/>
</dbReference>
<feature type="domain" description="AMP-dependent synthetase/ligase" evidence="4">
    <location>
        <begin position="264"/>
        <end position="640"/>
    </location>
</feature>
<dbReference type="GO" id="GO:0016020">
    <property type="term" value="C:membrane"/>
    <property type="evidence" value="ECO:0007669"/>
    <property type="project" value="InterPro"/>
</dbReference>
<accession>A0A0J9EQH6</accession>
<dbReference type="CDD" id="cd05911">
    <property type="entry name" value="Firefly_Luc_like"/>
    <property type="match status" value="1"/>
</dbReference>
<feature type="transmembrane region" description="Helical" evidence="3">
    <location>
        <begin position="27"/>
        <end position="48"/>
    </location>
</feature>
<evidence type="ECO:0000259" key="6">
    <source>
        <dbReference type="Pfam" id="PF13193"/>
    </source>
</evidence>
<dbReference type="Proteomes" id="UP000007802">
    <property type="component" value="Unassembled WGS sequence"/>
</dbReference>
<sequence>MHLYVLQNISSLTSQSRQFLLKNSGGFHWDFFLLGCTTFVAGILGLSMPNGLVPQAPLHTDSLTIYETDMVKISTSEGEGAEVRRPIVKATAVVEQRVSHFFTGLALIGTMTGPLLVVLHMGSIESNGIVEKLVFLFKENRFIQRDERMLTVRRWKIALYIGLQLFGVLFCVAVSQTIAAIDFPVLICLIIPMHAALMPKWFALKELEVMDDKVVSFGIGQRSPQKGPRNCRNPNCESLLHRSSHPTSTRDIPNVDLWTLLFENKERPFPDDQVIFQDADTLRSYTYAQVKSTALEFGMGLKAAWDWKKGDVLAIISPNSIDMPPVIWGTHWAGGIVSPANPAYTVDELAFQLKGIKAKALATQLALVPTAKAAAKLAGIPENRIILLGDARDPSAKFKHFTSVRNISKATRYRKTRIDPAKDLAFLSFSSGTTGVPKGVMLSHRNIVSNIMQFTAGEAGNLTWHSDKVLAFLPFFHIYGLTCLIHKSMYTGVHMVVMSKFDIEKWCAHVQNFRITFSYVVPPVVVLLAKHPAIDKYNLSSLRLLNCGAAPLSRELVEAMSARIKTGVKQGYGLSETSPTTHTQAWADWDKYIGSVGRLLPNQEIKYMTSPDDGSEPVELPIGKTGEIYIRGPNVFLGYLNNPSATAECLSPDGWFRTGDVGHQDEHGNLYITDRVKELIKYKGFQVAPAELEGVLVKNEAISDVAVIGMESEEHGSEVPLAYVVLKDKVAGNEAAAEAEKIMKWLADKVAPHKWLRGGVKFIDEIPKSASGKILRRVLKERAKGDADGPVKAKL</sequence>
<dbReference type="InterPro" id="IPR025110">
    <property type="entry name" value="AMP-bd_C"/>
</dbReference>
<dbReference type="EMBL" id="GG749424">
    <property type="protein sequence ID" value="KMW67455.1"/>
    <property type="molecule type" value="Genomic_DNA"/>
</dbReference>
<dbReference type="Pfam" id="PF00955">
    <property type="entry name" value="HCO3_cotransp"/>
    <property type="match status" value="1"/>
</dbReference>
<gene>
    <name evidence="7" type="ORF">BDDG_12128</name>
</gene>
<feature type="transmembrane region" description="Helical" evidence="3">
    <location>
        <begin position="101"/>
        <end position="119"/>
    </location>
</feature>
<dbReference type="Gene3D" id="3.30.300.30">
    <property type="match status" value="1"/>
</dbReference>
<comment type="similarity">
    <text evidence="1">Belongs to the ATP-dependent AMP-binding enzyme family.</text>
</comment>
<evidence type="ECO:0000313" key="7">
    <source>
        <dbReference type="EMBL" id="KMW67455.1"/>
    </source>
</evidence>
<organism evidence="7">
    <name type="scientific">Ajellomyces dermatitidis (strain ATCC 18188 / CBS 674.68)</name>
    <name type="common">Blastomyces dermatitidis</name>
    <dbReference type="NCBI Taxonomy" id="653446"/>
    <lineage>
        <taxon>Eukaryota</taxon>
        <taxon>Fungi</taxon>
        <taxon>Dikarya</taxon>
        <taxon>Ascomycota</taxon>
        <taxon>Pezizomycotina</taxon>
        <taxon>Eurotiomycetes</taxon>
        <taxon>Eurotiomycetidae</taxon>
        <taxon>Onygenales</taxon>
        <taxon>Ajellomycetaceae</taxon>
        <taxon>Blastomyces</taxon>
    </lineage>
</organism>
<dbReference type="GO" id="GO:0016405">
    <property type="term" value="F:CoA-ligase activity"/>
    <property type="evidence" value="ECO:0007669"/>
    <property type="project" value="TreeGrafter"/>
</dbReference>
<feature type="transmembrane region" description="Helical" evidence="3">
    <location>
        <begin position="157"/>
        <end position="178"/>
    </location>
</feature>
<evidence type="ECO:0000259" key="4">
    <source>
        <dbReference type="Pfam" id="PF00501"/>
    </source>
</evidence>
<dbReference type="Pfam" id="PF00501">
    <property type="entry name" value="AMP-binding"/>
    <property type="match status" value="1"/>
</dbReference>
<keyword evidence="3" id="KW-0472">Membrane</keyword>
<name>A0A0J9EQH6_AJEDA</name>
<protein>
    <recommendedName>
        <fullName evidence="8">Phenylacetyl-CoA ligase</fullName>
    </recommendedName>
</protein>
<dbReference type="InterPro" id="IPR000873">
    <property type="entry name" value="AMP-dep_synth/lig_dom"/>
</dbReference>
<proteinExistence type="inferred from homology"/>
<dbReference type="Gene3D" id="3.40.50.12780">
    <property type="entry name" value="N-terminal domain of ligase-like"/>
    <property type="match status" value="1"/>
</dbReference>
<evidence type="ECO:0000256" key="2">
    <source>
        <dbReference type="ARBA" id="ARBA00022598"/>
    </source>
</evidence>
<reference evidence="7" key="1">
    <citation type="submission" date="2010-03" db="EMBL/GenBank/DDBJ databases">
        <title>Annotation of Blastomyces dermatitidis strain ATCC 18188.</title>
        <authorList>
            <consortium name="The Broad Institute Genome Sequencing Platform"/>
            <consortium name="Broad Institute Genome Sequencing Center for Infectious Disease."/>
            <person name="Cuomo C."/>
            <person name="Klein B."/>
            <person name="Sullivan T."/>
            <person name="Heitman J."/>
            <person name="Young S."/>
            <person name="Zeng Q."/>
            <person name="Gargeya S."/>
            <person name="Alvarado L."/>
            <person name="Berlin A.M."/>
            <person name="Chapman S.B."/>
            <person name="Chen Z."/>
            <person name="Freedman E."/>
            <person name="Gellesch M."/>
            <person name="Goldberg J."/>
            <person name="Griggs A."/>
            <person name="Gujja S."/>
            <person name="Heilman E."/>
            <person name="Heiman D."/>
            <person name="Howarth C."/>
            <person name="Mehta T."/>
            <person name="Neiman D."/>
            <person name="Pearson M."/>
            <person name="Roberts A."/>
            <person name="Saif S."/>
            <person name="Shea T."/>
            <person name="Shenoy N."/>
            <person name="Sisk P."/>
            <person name="Stolte C."/>
            <person name="Sykes S."/>
            <person name="White J."/>
            <person name="Yandava C."/>
            <person name="Haas B."/>
            <person name="Nusbaum C."/>
            <person name="Birren B."/>
        </authorList>
    </citation>
    <scope>NUCLEOTIDE SEQUENCE</scope>
    <source>
        <strain evidence="7">ATCC 18188</strain>
    </source>
</reference>
<evidence type="ECO:0008006" key="8">
    <source>
        <dbReference type="Google" id="ProtNLM"/>
    </source>
</evidence>
<dbReference type="InterPro" id="IPR042099">
    <property type="entry name" value="ANL_N_sf"/>
</dbReference>
<keyword evidence="3" id="KW-1133">Transmembrane helix</keyword>
<dbReference type="AlphaFoldDB" id="A0A0J9EQH6"/>
<evidence type="ECO:0000256" key="3">
    <source>
        <dbReference type="SAM" id="Phobius"/>
    </source>
</evidence>
<dbReference type="InterPro" id="IPR011531">
    <property type="entry name" value="HCO3_transpt-like_TM_dom"/>
</dbReference>
<dbReference type="SUPFAM" id="SSF56801">
    <property type="entry name" value="Acetyl-CoA synthetase-like"/>
    <property type="match status" value="1"/>
</dbReference>
<evidence type="ECO:0000256" key="1">
    <source>
        <dbReference type="ARBA" id="ARBA00006432"/>
    </source>
</evidence>
<dbReference type="PANTHER" id="PTHR24096:SF149">
    <property type="entry name" value="AMP-BINDING DOMAIN-CONTAINING PROTEIN-RELATED"/>
    <property type="match status" value="1"/>
</dbReference>
<feature type="domain" description="AMP-binding enzyme C-terminal" evidence="6">
    <location>
        <begin position="691"/>
        <end position="773"/>
    </location>
</feature>
<feature type="domain" description="Bicarbonate transporter-like transmembrane" evidence="5">
    <location>
        <begin position="3"/>
        <end position="213"/>
    </location>
</feature>
<dbReference type="InterPro" id="IPR045851">
    <property type="entry name" value="AMP-bd_C_sf"/>
</dbReference>
<keyword evidence="3" id="KW-0812">Transmembrane</keyword>
<dbReference type="Pfam" id="PF13193">
    <property type="entry name" value="AMP-binding_C"/>
    <property type="match status" value="1"/>
</dbReference>
<dbReference type="OrthoDB" id="6509636at2759"/>
<dbReference type="GO" id="GO:0006820">
    <property type="term" value="P:monoatomic anion transport"/>
    <property type="evidence" value="ECO:0007669"/>
    <property type="project" value="InterPro"/>
</dbReference>
<evidence type="ECO:0000259" key="5">
    <source>
        <dbReference type="Pfam" id="PF00955"/>
    </source>
</evidence>
<dbReference type="InterPro" id="IPR020845">
    <property type="entry name" value="AMP-binding_CS"/>
</dbReference>
<dbReference type="PANTHER" id="PTHR24096">
    <property type="entry name" value="LONG-CHAIN-FATTY-ACID--COA LIGASE"/>
    <property type="match status" value="1"/>
</dbReference>
<keyword evidence="2" id="KW-0436">Ligase</keyword>